<dbReference type="EMBL" id="BARS01027902">
    <property type="protein sequence ID" value="GAG02215.1"/>
    <property type="molecule type" value="Genomic_DNA"/>
</dbReference>
<dbReference type="GO" id="GO:0005886">
    <property type="term" value="C:plasma membrane"/>
    <property type="evidence" value="ECO:0007669"/>
    <property type="project" value="InterPro"/>
</dbReference>
<feature type="transmembrane region" description="Helical" evidence="1">
    <location>
        <begin position="22"/>
        <end position="44"/>
    </location>
</feature>
<gene>
    <name evidence="2" type="ORF">S01H1_43785</name>
</gene>
<keyword evidence="1" id="KW-0812">Transmembrane</keyword>
<feature type="transmembrane region" description="Helical" evidence="1">
    <location>
        <begin position="56"/>
        <end position="75"/>
    </location>
</feature>
<keyword evidence="1" id="KW-1133">Transmembrane helix</keyword>
<proteinExistence type="predicted"/>
<keyword evidence="1" id="KW-0472">Membrane</keyword>
<organism evidence="2">
    <name type="scientific">marine sediment metagenome</name>
    <dbReference type="NCBI Taxonomy" id="412755"/>
    <lineage>
        <taxon>unclassified sequences</taxon>
        <taxon>metagenomes</taxon>
        <taxon>ecological metagenomes</taxon>
    </lineage>
</organism>
<feature type="non-terminal residue" evidence="2">
    <location>
        <position position="88"/>
    </location>
</feature>
<dbReference type="GO" id="GO:0008961">
    <property type="term" value="F:phosphatidylglycerol-prolipoprotein diacylglyceryl transferase activity"/>
    <property type="evidence" value="ECO:0007669"/>
    <property type="project" value="InterPro"/>
</dbReference>
<dbReference type="AlphaFoldDB" id="X0U9H7"/>
<protein>
    <recommendedName>
        <fullName evidence="3">Prolipoprotein diacylglyceryl transferase</fullName>
    </recommendedName>
</protein>
<accession>X0U9H7</accession>
<comment type="caution">
    <text evidence="2">The sequence shown here is derived from an EMBL/GenBank/DDBJ whole genome shotgun (WGS) entry which is preliminary data.</text>
</comment>
<reference evidence="2" key="1">
    <citation type="journal article" date="2014" name="Front. Microbiol.">
        <title>High frequency of phylogenetically diverse reductive dehalogenase-homologous genes in deep subseafloor sedimentary metagenomes.</title>
        <authorList>
            <person name="Kawai M."/>
            <person name="Futagami T."/>
            <person name="Toyoda A."/>
            <person name="Takaki Y."/>
            <person name="Nishi S."/>
            <person name="Hori S."/>
            <person name="Arai W."/>
            <person name="Tsubouchi T."/>
            <person name="Morono Y."/>
            <person name="Uchiyama I."/>
            <person name="Ito T."/>
            <person name="Fujiyama A."/>
            <person name="Inagaki F."/>
            <person name="Takami H."/>
        </authorList>
    </citation>
    <scope>NUCLEOTIDE SEQUENCE</scope>
    <source>
        <strain evidence="2">Expedition CK06-06</strain>
    </source>
</reference>
<evidence type="ECO:0008006" key="3">
    <source>
        <dbReference type="Google" id="ProtNLM"/>
    </source>
</evidence>
<evidence type="ECO:0000313" key="2">
    <source>
        <dbReference type="EMBL" id="GAG02215.1"/>
    </source>
</evidence>
<evidence type="ECO:0000256" key="1">
    <source>
        <dbReference type="SAM" id="Phobius"/>
    </source>
</evidence>
<name>X0U9H7_9ZZZZ</name>
<dbReference type="Pfam" id="PF01790">
    <property type="entry name" value="LGT"/>
    <property type="match status" value="1"/>
</dbReference>
<dbReference type="GO" id="GO:0042158">
    <property type="term" value="P:lipoprotein biosynthetic process"/>
    <property type="evidence" value="ECO:0007669"/>
    <property type="project" value="InterPro"/>
</dbReference>
<dbReference type="InterPro" id="IPR001640">
    <property type="entry name" value="Lgt"/>
</dbReference>
<sequence length="88" mass="9591">MLEIIFDFGTLTLGGFSLPLRVYGYGLMLVLGFLCSLGIGHMFARRIGENPENFTRCGILALVGGVIGARIAYIIQHFDSLSRADNPI</sequence>